<dbReference type="InterPro" id="IPR050320">
    <property type="entry name" value="N5-glutamine_MTase"/>
</dbReference>
<evidence type="ECO:0000256" key="4">
    <source>
        <dbReference type="ARBA" id="ARBA00022691"/>
    </source>
</evidence>
<dbReference type="PANTHER" id="PTHR18895:SF74">
    <property type="entry name" value="MTRF1L RELEASE FACTOR GLUTAMINE METHYLTRANSFERASE"/>
    <property type="match status" value="1"/>
</dbReference>
<evidence type="ECO:0000256" key="2">
    <source>
        <dbReference type="ARBA" id="ARBA00022603"/>
    </source>
</evidence>
<dbReference type="GO" id="GO:0032259">
    <property type="term" value="P:methylation"/>
    <property type="evidence" value="ECO:0007669"/>
    <property type="project" value="UniProtKB-KW"/>
</dbReference>
<dbReference type="EC" id="2.1.1.297" evidence="1"/>
<organism evidence="8">
    <name type="scientific">candidate division WOR-3 bacterium</name>
    <dbReference type="NCBI Taxonomy" id="2052148"/>
    <lineage>
        <taxon>Bacteria</taxon>
        <taxon>Bacteria division WOR-3</taxon>
    </lineage>
</organism>
<evidence type="ECO:0000256" key="1">
    <source>
        <dbReference type="ARBA" id="ARBA00012771"/>
    </source>
</evidence>
<evidence type="ECO:0000313" key="8">
    <source>
        <dbReference type="EMBL" id="HDI82927.1"/>
    </source>
</evidence>
<dbReference type="NCBIfam" id="TIGR00536">
    <property type="entry name" value="hemK_fam"/>
    <property type="match status" value="1"/>
</dbReference>
<dbReference type="InterPro" id="IPR007848">
    <property type="entry name" value="Small_mtfrase_dom"/>
</dbReference>
<dbReference type="Gene3D" id="1.10.8.10">
    <property type="entry name" value="DNA helicase RuvA subunit, C-terminal domain"/>
    <property type="match status" value="1"/>
</dbReference>
<dbReference type="InterPro" id="IPR029063">
    <property type="entry name" value="SAM-dependent_MTases_sf"/>
</dbReference>
<feature type="non-terminal residue" evidence="8">
    <location>
        <position position="239"/>
    </location>
</feature>
<dbReference type="InterPro" id="IPR019874">
    <property type="entry name" value="RF_methyltr_PrmC"/>
</dbReference>
<dbReference type="EMBL" id="DQWE01000187">
    <property type="protein sequence ID" value="HDI82927.1"/>
    <property type="molecule type" value="Genomic_DNA"/>
</dbReference>
<keyword evidence="3 8" id="KW-0808">Transferase</keyword>
<dbReference type="AlphaFoldDB" id="A0A7C0VAA7"/>
<feature type="domain" description="Release factor glutamine methyltransferase N-terminal" evidence="7">
    <location>
        <begin position="5"/>
        <end position="74"/>
    </location>
</feature>
<gene>
    <name evidence="8" type="primary">prmC</name>
    <name evidence="8" type="ORF">ENF18_03945</name>
</gene>
<dbReference type="Pfam" id="PF05175">
    <property type="entry name" value="MTS"/>
    <property type="match status" value="1"/>
</dbReference>
<feature type="domain" description="Methyltransferase small" evidence="6">
    <location>
        <begin position="103"/>
        <end position="190"/>
    </location>
</feature>
<dbReference type="PANTHER" id="PTHR18895">
    <property type="entry name" value="HEMK METHYLTRANSFERASE"/>
    <property type="match status" value="1"/>
</dbReference>
<dbReference type="GO" id="GO:0003676">
    <property type="term" value="F:nucleic acid binding"/>
    <property type="evidence" value="ECO:0007669"/>
    <property type="project" value="InterPro"/>
</dbReference>
<protein>
    <recommendedName>
        <fullName evidence="1">peptide chain release factor N(5)-glutamine methyltransferase</fullName>
        <ecNumber evidence="1">2.1.1.297</ecNumber>
    </recommendedName>
</protein>
<dbReference type="InterPro" id="IPR002052">
    <property type="entry name" value="DNA_methylase_N6_adenine_CS"/>
</dbReference>
<evidence type="ECO:0000259" key="7">
    <source>
        <dbReference type="Pfam" id="PF17827"/>
    </source>
</evidence>
<comment type="catalytic activity">
    <reaction evidence="5">
        <text>L-glutaminyl-[peptide chain release factor] + S-adenosyl-L-methionine = N(5)-methyl-L-glutaminyl-[peptide chain release factor] + S-adenosyl-L-homocysteine + H(+)</text>
        <dbReference type="Rhea" id="RHEA:42896"/>
        <dbReference type="Rhea" id="RHEA-COMP:10271"/>
        <dbReference type="Rhea" id="RHEA-COMP:10272"/>
        <dbReference type="ChEBI" id="CHEBI:15378"/>
        <dbReference type="ChEBI" id="CHEBI:30011"/>
        <dbReference type="ChEBI" id="CHEBI:57856"/>
        <dbReference type="ChEBI" id="CHEBI:59789"/>
        <dbReference type="ChEBI" id="CHEBI:61891"/>
        <dbReference type="EC" id="2.1.1.297"/>
    </reaction>
</comment>
<accession>A0A7C0VAA7</accession>
<evidence type="ECO:0000256" key="5">
    <source>
        <dbReference type="ARBA" id="ARBA00048391"/>
    </source>
</evidence>
<dbReference type="CDD" id="cd02440">
    <property type="entry name" value="AdoMet_MTases"/>
    <property type="match status" value="1"/>
</dbReference>
<dbReference type="PROSITE" id="PS00092">
    <property type="entry name" value="N6_MTASE"/>
    <property type="match status" value="1"/>
</dbReference>
<dbReference type="SUPFAM" id="SSF53335">
    <property type="entry name" value="S-adenosyl-L-methionine-dependent methyltransferases"/>
    <property type="match status" value="1"/>
</dbReference>
<dbReference type="Proteomes" id="UP000885847">
    <property type="component" value="Unassembled WGS sequence"/>
</dbReference>
<name>A0A7C0VAA7_UNCW3</name>
<dbReference type="InterPro" id="IPR004556">
    <property type="entry name" value="HemK-like"/>
</dbReference>
<evidence type="ECO:0000256" key="3">
    <source>
        <dbReference type="ARBA" id="ARBA00022679"/>
    </source>
</evidence>
<dbReference type="NCBIfam" id="TIGR03534">
    <property type="entry name" value="RF_mod_PrmC"/>
    <property type="match status" value="1"/>
</dbReference>
<evidence type="ECO:0000259" key="6">
    <source>
        <dbReference type="Pfam" id="PF05175"/>
    </source>
</evidence>
<keyword evidence="4" id="KW-0949">S-adenosyl-L-methionine</keyword>
<dbReference type="Pfam" id="PF17827">
    <property type="entry name" value="PrmC_N"/>
    <property type="match status" value="1"/>
</dbReference>
<comment type="caution">
    <text evidence="8">The sequence shown here is derived from an EMBL/GenBank/DDBJ whole genome shotgun (WGS) entry which is preliminary data.</text>
</comment>
<dbReference type="Gene3D" id="3.40.50.150">
    <property type="entry name" value="Vaccinia Virus protein VP39"/>
    <property type="match status" value="1"/>
</dbReference>
<reference evidence="8" key="1">
    <citation type="journal article" date="2020" name="mSystems">
        <title>Genome- and Community-Level Interaction Insights into Carbon Utilization and Element Cycling Functions of Hydrothermarchaeota in Hydrothermal Sediment.</title>
        <authorList>
            <person name="Zhou Z."/>
            <person name="Liu Y."/>
            <person name="Xu W."/>
            <person name="Pan J."/>
            <person name="Luo Z.H."/>
            <person name="Li M."/>
        </authorList>
    </citation>
    <scope>NUCLEOTIDE SEQUENCE [LARGE SCALE GENOMIC DNA]</scope>
    <source>
        <strain evidence="8">HyVt-102</strain>
    </source>
</reference>
<keyword evidence="2 8" id="KW-0489">Methyltransferase</keyword>
<dbReference type="GO" id="GO:0102559">
    <property type="term" value="F:peptide chain release factor N(5)-glutamine methyltransferase activity"/>
    <property type="evidence" value="ECO:0007669"/>
    <property type="project" value="UniProtKB-EC"/>
</dbReference>
<proteinExistence type="predicted"/>
<dbReference type="InterPro" id="IPR040758">
    <property type="entry name" value="PrmC_N"/>
</dbReference>
<sequence>MRSREVLKLGENLLKEFDGEDARIVAGLLLEHVTGIEAFRHYSDEVEIEPEEREEFIHLIMRRLSGEPVQYIIGWVGFMGLEISVEEGVFIPRPETEELVEIALREIKNIRNPVVFDIGTGSGAIGLAIAHFRDDAVVFMTDVSERACEVARYNAEKLGMEDKVKILNGDLFSPLSIVEPADLIVSNPPYIPEGLIPGLPEDVRREPEIALDGGEYGTDIINRILDEAWLYLKKRGTVL</sequence>